<dbReference type="RefSeq" id="WP_203915229.1">
    <property type="nucleotide sequence ID" value="NZ_BONY01000138.1"/>
</dbReference>
<dbReference type="Pfam" id="PF04205">
    <property type="entry name" value="FMN_bind"/>
    <property type="match status" value="1"/>
</dbReference>
<name>A0A8J3QM17_9ACTN</name>
<keyword evidence="4" id="KW-1185">Reference proteome</keyword>
<evidence type="ECO:0000313" key="4">
    <source>
        <dbReference type="Proteomes" id="UP000612899"/>
    </source>
</evidence>
<dbReference type="SMART" id="SM00900">
    <property type="entry name" value="FMN_bind"/>
    <property type="match status" value="1"/>
</dbReference>
<protein>
    <recommendedName>
        <fullName evidence="2">FMN-binding domain-containing protein</fullName>
    </recommendedName>
</protein>
<feature type="region of interest" description="Disordered" evidence="1">
    <location>
        <begin position="28"/>
        <end position="91"/>
    </location>
</feature>
<gene>
    <name evidence="3" type="ORF">Rhe02_95780</name>
</gene>
<proteinExistence type="predicted"/>
<feature type="compositionally biased region" description="Low complexity" evidence="1">
    <location>
        <begin position="49"/>
        <end position="76"/>
    </location>
</feature>
<reference evidence="3" key="1">
    <citation type="submission" date="2021-01" db="EMBL/GenBank/DDBJ databases">
        <title>Whole genome shotgun sequence of Rhizocola hellebori NBRC 109834.</title>
        <authorList>
            <person name="Komaki H."/>
            <person name="Tamura T."/>
        </authorList>
    </citation>
    <scope>NUCLEOTIDE SEQUENCE</scope>
    <source>
        <strain evidence="3">NBRC 109834</strain>
    </source>
</reference>
<comment type="caution">
    <text evidence="3">The sequence shown here is derived from an EMBL/GenBank/DDBJ whole genome shotgun (WGS) entry which is preliminary data.</text>
</comment>
<dbReference type="EMBL" id="BONY01000138">
    <property type="protein sequence ID" value="GIH11511.1"/>
    <property type="molecule type" value="Genomic_DNA"/>
</dbReference>
<accession>A0A8J3QM17</accession>
<evidence type="ECO:0000313" key="3">
    <source>
        <dbReference type="EMBL" id="GIH11511.1"/>
    </source>
</evidence>
<dbReference type="Proteomes" id="UP000612899">
    <property type="component" value="Unassembled WGS sequence"/>
</dbReference>
<organism evidence="3 4">
    <name type="scientific">Rhizocola hellebori</name>
    <dbReference type="NCBI Taxonomy" id="1392758"/>
    <lineage>
        <taxon>Bacteria</taxon>
        <taxon>Bacillati</taxon>
        <taxon>Actinomycetota</taxon>
        <taxon>Actinomycetes</taxon>
        <taxon>Micromonosporales</taxon>
        <taxon>Micromonosporaceae</taxon>
        <taxon>Rhizocola</taxon>
    </lineage>
</organism>
<dbReference type="AlphaFoldDB" id="A0A8J3QM17"/>
<evidence type="ECO:0000259" key="2">
    <source>
        <dbReference type="SMART" id="SM00900"/>
    </source>
</evidence>
<evidence type="ECO:0000256" key="1">
    <source>
        <dbReference type="SAM" id="MobiDB-lite"/>
    </source>
</evidence>
<dbReference type="Gene3D" id="3.90.1010.20">
    <property type="match status" value="1"/>
</dbReference>
<dbReference type="GO" id="GO:0010181">
    <property type="term" value="F:FMN binding"/>
    <property type="evidence" value="ECO:0007669"/>
    <property type="project" value="InterPro"/>
</dbReference>
<sequence>MRRAILAVLGTALGTTLMIGAKLGTRPVGISEQQDPPAGLESAAPGEQAAASPGPAGTSAPGQPSAPAAPAGAPTTKPAPPPTSPGLKNGTFAGTAVTQRYGTIKVTIVVGGGKITDVTATYPTGGETGRINARAIPKLRQEVLTAQSASVATVSGATYTSNAYKQSLQAAIAAGRA</sequence>
<dbReference type="GO" id="GO:0016020">
    <property type="term" value="C:membrane"/>
    <property type="evidence" value="ECO:0007669"/>
    <property type="project" value="InterPro"/>
</dbReference>
<dbReference type="InterPro" id="IPR007329">
    <property type="entry name" value="FMN-bd"/>
</dbReference>
<feature type="domain" description="FMN-binding" evidence="2">
    <location>
        <begin position="100"/>
        <end position="175"/>
    </location>
</feature>